<name>A0ABS9IVX6_9ACTN</name>
<evidence type="ECO:0000259" key="2">
    <source>
        <dbReference type="Pfam" id="PF14230"/>
    </source>
</evidence>
<evidence type="ECO:0000313" key="3">
    <source>
        <dbReference type="EMBL" id="MCF8589725.1"/>
    </source>
</evidence>
<gene>
    <name evidence="3" type="ORF">L5G33_14790</name>
</gene>
<feature type="chain" id="PRO_5045839654" evidence="1">
    <location>
        <begin position="21"/>
        <end position="176"/>
    </location>
</feature>
<dbReference type="Proteomes" id="UP001200110">
    <property type="component" value="Unassembled WGS sequence"/>
</dbReference>
<keyword evidence="4" id="KW-1185">Reference proteome</keyword>
<feature type="signal peptide" evidence="1">
    <location>
        <begin position="1"/>
        <end position="20"/>
    </location>
</feature>
<protein>
    <submittedName>
        <fullName evidence="3">DUF4333 domain-containing protein</fullName>
    </submittedName>
</protein>
<dbReference type="Pfam" id="PF14230">
    <property type="entry name" value="DUF4333"/>
    <property type="match status" value="1"/>
</dbReference>
<accession>A0ABS9IVX6</accession>
<reference evidence="3 4" key="1">
    <citation type="submission" date="2022-01" db="EMBL/GenBank/DDBJ databases">
        <authorList>
            <person name="Huang Y."/>
        </authorList>
    </citation>
    <scope>NUCLEOTIDE SEQUENCE [LARGE SCALE GENOMIC DNA]</scope>
    <source>
        <strain evidence="3 4">HY366</strain>
    </source>
</reference>
<feature type="domain" description="DUF4333" evidence="2">
    <location>
        <begin position="18"/>
        <end position="97"/>
    </location>
</feature>
<comment type="caution">
    <text evidence="3">The sequence shown here is derived from an EMBL/GenBank/DDBJ whole genome shotgun (WGS) entry which is preliminary data.</text>
</comment>
<evidence type="ECO:0000256" key="1">
    <source>
        <dbReference type="SAM" id="SignalP"/>
    </source>
</evidence>
<dbReference type="RefSeq" id="WP_236998955.1">
    <property type="nucleotide sequence ID" value="NZ_JAKKOR010000011.1"/>
</dbReference>
<evidence type="ECO:0000313" key="4">
    <source>
        <dbReference type="Proteomes" id="UP001200110"/>
    </source>
</evidence>
<dbReference type="EMBL" id="JAKKOR010000011">
    <property type="protein sequence ID" value="MCF8589725.1"/>
    <property type="molecule type" value="Genomic_DNA"/>
</dbReference>
<keyword evidence="1" id="KW-0732">Signal</keyword>
<proteinExistence type="predicted"/>
<organism evidence="3 4">
    <name type="scientific">Gordonia liuliyuniae</name>
    <dbReference type="NCBI Taxonomy" id="2911517"/>
    <lineage>
        <taxon>Bacteria</taxon>
        <taxon>Bacillati</taxon>
        <taxon>Actinomycetota</taxon>
        <taxon>Actinomycetes</taxon>
        <taxon>Mycobacteriales</taxon>
        <taxon>Gordoniaceae</taxon>
        <taxon>Gordonia</taxon>
    </lineage>
</organism>
<sequence length="176" mass="18440">MSHLRPAAAIAALAVLPLLAACSASVSVGDNGFDRSAFEERAVSEIDDDYAKTGRTVSTYECDYPESEITTGTAFTCVADIDGAKVRTQITITDDDGGFKLTTDDLLYDMPTVAKQLAQPVADQLGGNVTVNCGEDVKALTAGSTFQCTVVNDGGATRPLTYSVSAGGTNDRWEVN</sequence>
<dbReference type="PROSITE" id="PS51257">
    <property type="entry name" value="PROKAR_LIPOPROTEIN"/>
    <property type="match status" value="1"/>
</dbReference>
<dbReference type="InterPro" id="IPR025637">
    <property type="entry name" value="DUF4333"/>
</dbReference>